<dbReference type="PANTHER" id="PTHR37299:SF1">
    <property type="entry name" value="STAGE 0 SPORULATION PROTEIN A HOMOLOG"/>
    <property type="match status" value="1"/>
</dbReference>
<dbReference type="InterPro" id="IPR001789">
    <property type="entry name" value="Sig_transdc_resp-reg_receiver"/>
</dbReference>
<dbReference type="AlphaFoldDB" id="A0A1D7QMV7"/>
<feature type="domain" description="Response regulatory" evidence="2">
    <location>
        <begin position="4"/>
        <end position="115"/>
    </location>
</feature>
<dbReference type="GO" id="GO:0003677">
    <property type="term" value="F:DNA binding"/>
    <property type="evidence" value="ECO:0007669"/>
    <property type="project" value="InterPro"/>
</dbReference>
<comment type="caution">
    <text evidence="1">Lacks conserved residue(s) required for the propagation of feature annotation.</text>
</comment>
<dbReference type="Gene3D" id="3.40.50.2300">
    <property type="match status" value="1"/>
</dbReference>
<dbReference type="GO" id="GO:0000156">
    <property type="term" value="F:phosphorelay response regulator activity"/>
    <property type="evidence" value="ECO:0007669"/>
    <property type="project" value="InterPro"/>
</dbReference>
<dbReference type="OrthoDB" id="9787344at2"/>
<dbReference type="PROSITE" id="PS50930">
    <property type="entry name" value="HTH_LYTTR"/>
    <property type="match status" value="1"/>
</dbReference>
<gene>
    <name evidence="4" type="ORF">BFS30_24195</name>
</gene>
<reference evidence="4 5" key="1">
    <citation type="submission" date="2016-08" db="EMBL/GenBank/DDBJ databases">
        <authorList>
            <person name="Seilhamer J.J."/>
        </authorList>
    </citation>
    <scope>NUCLEOTIDE SEQUENCE [LARGE SCALE GENOMIC DNA]</scope>
    <source>
        <strain evidence="4 5">DX4</strain>
    </source>
</reference>
<dbReference type="Proteomes" id="UP000094313">
    <property type="component" value="Chromosome"/>
</dbReference>
<dbReference type="Pfam" id="PF00072">
    <property type="entry name" value="Response_reg"/>
    <property type="match status" value="1"/>
</dbReference>
<accession>A0A1D7QMV7</accession>
<evidence type="ECO:0000259" key="3">
    <source>
        <dbReference type="PROSITE" id="PS50930"/>
    </source>
</evidence>
<organism evidence="4 5">
    <name type="scientific">Pedobacter steynii</name>
    <dbReference type="NCBI Taxonomy" id="430522"/>
    <lineage>
        <taxon>Bacteria</taxon>
        <taxon>Pseudomonadati</taxon>
        <taxon>Bacteroidota</taxon>
        <taxon>Sphingobacteriia</taxon>
        <taxon>Sphingobacteriales</taxon>
        <taxon>Sphingobacteriaceae</taxon>
        <taxon>Pedobacter</taxon>
    </lineage>
</organism>
<feature type="domain" description="HTH LytTR-type" evidence="3">
    <location>
        <begin position="134"/>
        <end position="205"/>
    </location>
</feature>
<keyword evidence="5" id="KW-1185">Reference proteome</keyword>
<dbReference type="InterPro" id="IPR046947">
    <property type="entry name" value="LytR-like"/>
</dbReference>
<dbReference type="Gene3D" id="2.40.50.1020">
    <property type="entry name" value="LytTr DNA-binding domain"/>
    <property type="match status" value="1"/>
</dbReference>
<evidence type="ECO:0000256" key="1">
    <source>
        <dbReference type="PROSITE-ProRule" id="PRU00169"/>
    </source>
</evidence>
<dbReference type="Pfam" id="PF04397">
    <property type="entry name" value="LytTR"/>
    <property type="match status" value="1"/>
</dbReference>
<evidence type="ECO:0000313" key="5">
    <source>
        <dbReference type="Proteomes" id="UP000094313"/>
    </source>
</evidence>
<name>A0A1D7QMV7_9SPHI</name>
<dbReference type="PANTHER" id="PTHR37299">
    <property type="entry name" value="TRANSCRIPTIONAL REGULATOR-RELATED"/>
    <property type="match status" value="1"/>
</dbReference>
<dbReference type="EMBL" id="CP017141">
    <property type="protein sequence ID" value="AOM79987.1"/>
    <property type="molecule type" value="Genomic_DNA"/>
</dbReference>
<dbReference type="PROSITE" id="PS50110">
    <property type="entry name" value="RESPONSE_REGULATORY"/>
    <property type="match status" value="1"/>
</dbReference>
<dbReference type="SUPFAM" id="SSF52172">
    <property type="entry name" value="CheY-like"/>
    <property type="match status" value="1"/>
</dbReference>
<dbReference type="InterPro" id="IPR007492">
    <property type="entry name" value="LytTR_DNA-bd_dom"/>
</dbReference>
<evidence type="ECO:0000259" key="2">
    <source>
        <dbReference type="PROSITE" id="PS50110"/>
    </source>
</evidence>
<evidence type="ECO:0000313" key="4">
    <source>
        <dbReference type="EMBL" id="AOM79987.1"/>
    </source>
</evidence>
<dbReference type="RefSeq" id="WP_069381649.1">
    <property type="nucleotide sequence ID" value="NZ_CP017141.1"/>
</dbReference>
<dbReference type="KEGG" id="psty:BFS30_24195"/>
<proteinExistence type="predicted"/>
<protein>
    <recommendedName>
        <fullName evidence="6">DNA-binding response regulator, LytR/AlgR family</fullName>
    </recommendedName>
</protein>
<dbReference type="SMART" id="SM00850">
    <property type="entry name" value="LytTR"/>
    <property type="match status" value="1"/>
</dbReference>
<evidence type="ECO:0008006" key="6">
    <source>
        <dbReference type="Google" id="ProtNLM"/>
    </source>
</evidence>
<dbReference type="SMART" id="SM00448">
    <property type="entry name" value="REC"/>
    <property type="match status" value="1"/>
</dbReference>
<dbReference type="InterPro" id="IPR011006">
    <property type="entry name" value="CheY-like_superfamily"/>
</dbReference>
<sequence length="247" mass="28266">MILKCYIIDDDIATIRTLSEYIDRHSELVLVGYDTNPVAGLDKINNNSVDLVFLGINESLVNGLELSSLISHSVYKIFITALPDFALAAFDNNAFDYLLKPISKERFLRCVKKLSSYTEKTHKAEKQQLAFIYVKSESKGKLVKIEFDEVYYIESNDNYIIINLAHAKHKVYIPLKAVLNKFSSSNFIRVHKSFIVNHSKISYIQGAQIILKDKTTLQLGSSYKDRFLSLVEKYTLKHHNSDFELNG</sequence>